<dbReference type="InterPro" id="IPR036388">
    <property type="entry name" value="WH-like_DNA-bd_sf"/>
</dbReference>
<dbReference type="AlphaFoldDB" id="A0A4R2MEM6"/>
<organism evidence="6 7">
    <name type="scientific">Rubrivivax gelatinosus</name>
    <name type="common">Rhodocyclus gelatinosus</name>
    <name type="synonym">Rhodopseudomonas gelatinosa</name>
    <dbReference type="NCBI Taxonomy" id="28068"/>
    <lineage>
        <taxon>Bacteria</taxon>
        <taxon>Pseudomonadati</taxon>
        <taxon>Pseudomonadota</taxon>
        <taxon>Betaproteobacteria</taxon>
        <taxon>Burkholderiales</taxon>
        <taxon>Sphaerotilaceae</taxon>
        <taxon>Rubrivivax</taxon>
    </lineage>
</organism>
<proteinExistence type="predicted"/>
<evidence type="ECO:0000256" key="1">
    <source>
        <dbReference type="ARBA" id="ARBA00022603"/>
    </source>
</evidence>
<dbReference type="Gene3D" id="1.10.10.10">
    <property type="entry name" value="Winged helix-like DNA-binding domain superfamily/Winged helix DNA-binding domain"/>
    <property type="match status" value="1"/>
</dbReference>
<dbReference type="Gene3D" id="3.40.50.150">
    <property type="entry name" value="Vaccinia Virus protein VP39"/>
    <property type="match status" value="1"/>
</dbReference>
<protein>
    <submittedName>
        <fullName evidence="6">Methyltransferase family protein</fullName>
    </submittedName>
</protein>
<evidence type="ECO:0000259" key="4">
    <source>
        <dbReference type="Pfam" id="PF00891"/>
    </source>
</evidence>
<evidence type="ECO:0000256" key="3">
    <source>
        <dbReference type="ARBA" id="ARBA00022691"/>
    </source>
</evidence>
<sequence length="352" mass="37155">MNSSSLHPLHACWDLAASAVRAEALDTALDLGLFEELLQPSTAAQLAARRGLHAANTAHLLELLWSIGLLQRQPGEPARYELAPVAREHLARPSPRFCGDAWRYRLASLRCLSGRLRQHVEKGPRLTDSPFQSATGAGWASAARAQIGQEQRAVSAAAALAILERLPQAAQARRLLDLGGGPGWIAIALAQRFAQLEGVVFDWPETAAVAHENIEVAGLGGRLQAQGGDIAADPLPTGFDLVWCSSVLHFVPEVAATLDKLMAAMVPGGWLVCVHAELSAEAEDAACVMPFYLPMRLAGRHVLAQGGTAAALAAAGFSDIEQTTSGLFPMAPVQVVVARKPAAPAQAQACHV</sequence>
<feature type="domain" description="O-methyltransferase C-terminal" evidence="4">
    <location>
        <begin position="160"/>
        <end position="285"/>
    </location>
</feature>
<dbReference type="InterPro" id="IPR001077">
    <property type="entry name" value="COMT_C"/>
</dbReference>
<dbReference type="OrthoDB" id="8700339at2"/>
<evidence type="ECO:0000256" key="2">
    <source>
        <dbReference type="ARBA" id="ARBA00022679"/>
    </source>
</evidence>
<dbReference type="GO" id="GO:0046983">
    <property type="term" value="F:protein dimerization activity"/>
    <property type="evidence" value="ECO:0007669"/>
    <property type="project" value="InterPro"/>
</dbReference>
<evidence type="ECO:0000259" key="5">
    <source>
        <dbReference type="Pfam" id="PF08100"/>
    </source>
</evidence>
<dbReference type="Pfam" id="PF08100">
    <property type="entry name" value="Dimerisation"/>
    <property type="match status" value="1"/>
</dbReference>
<dbReference type="SUPFAM" id="SSF46785">
    <property type="entry name" value="Winged helix' DNA-binding domain"/>
    <property type="match status" value="1"/>
</dbReference>
<feature type="domain" description="O-methyltransferase dimerisation" evidence="5">
    <location>
        <begin position="13"/>
        <end position="91"/>
    </location>
</feature>
<dbReference type="PROSITE" id="PS51683">
    <property type="entry name" value="SAM_OMT_II"/>
    <property type="match status" value="1"/>
</dbReference>
<evidence type="ECO:0000313" key="7">
    <source>
        <dbReference type="Proteomes" id="UP000295106"/>
    </source>
</evidence>
<dbReference type="InterPro" id="IPR036390">
    <property type="entry name" value="WH_DNA-bd_sf"/>
</dbReference>
<keyword evidence="2 6" id="KW-0808">Transferase</keyword>
<dbReference type="GeneID" id="99684593"/>
<gene>
    <name evidence="6" type="ORF">EV684_105140</name>
</gene>
<dbReference type="PANTHER" id="PTHR43712:SF2">
    <property type="entry name" value="O-METHYLTRANSFERASE CICE"/>
    <property type="match status" value="1"/>
</dbReference>
<dbReference type="GO" id="GO:0008171">
    <property type="term" value="F:O-methyltransferase activity"/>
    <property type="evidence" value="ECO:0007669"/>
    <property type="project" value="InterPro"/>
</dbReference>
<accession>A0A4R2MEM6</accession>
<dbReference type="InterPro" id="IPR012967">
    <property type="entry name" value="COMT_dimerisation"/>
</dbReference>
<dbReference type="InterPro" id="IPR029063">
    <property type="entry name" value="SAM-dependent_MTases_sf"/>
</dbReference>
<evidence type="ECO:0000313" key="6">
    <source>
        <dbReference type="EMBL" id="TCP02974.1"/>
    </source>
</evidence>
<dbReference type="EMBL" id="SLXD01000005">
    <property type="protein sequence ID" value="TCP02974.1"/>
    <property type="molecule type" value="Genomic_DNA"/>
</dbReference>
<dbReference type="RefSeq" id="WP_132646590.1">
    <property type="nucleotide sequence ID" value="NZ_CP181386.1"/>
</dbReference>
<dbReference type="SUPFAM" id="SSF53335">
    <property type="entry name" value="S-adenosyl-L-methionine-dependent methyltransferases"/>
    <property type="match status" value="1"/>
</dbReference>
<comment type="caution">
    <text evidence="6">The sequence shown here is derived from an EMBL/GenBank/DDBJ whole genome shotgun (WGS) entry which is preliminary data.</text>
</comment>
<keyword evidence="3" id="KW-0949">S-adenosyl-L-methionine</keyword>
<dbReference type="Pfam" id="PF00891">
    <property type="entry name" value="Methyltransf_2"/>
    <property type="match status" value="1"/>
</dbReference>
<dbReference type="GO" id="GO:0032259">
    <property type="term" value="P:methylation"/>
    <property type="evidence" value="ECO:0007669"/>
    <property type="project" value="UniProtKB-KW"/>
</dbReference>
<name>A0A4R2MEM6_RUBGE</name>
<dbReference type="CDD" id="cd02440">
    <property type="entry name" value="AdoMet_MTases"/>
    <property type="match status" value="1"/>
</dbReference>
<dbReference type="PANTHER" id="PTHR43712">
    <property type="entry name" value="PUTATIVE (AFU_ORTHOLOGUE AFUA_4G14580)-RELATED"/>
    <property type="match status" value="1"/>
</dbReference>
<dbReference type="Proteomes" id="UP000295106">
    <property type="component" value="Unassembled WGS sequence"/>
</dbReference>
<reference evidence="6 7" key="1">
    <citation type="submission" date="2019-03" db="EMBL/GenBank/DDBJ databases">
        <title>Genomic Encyclopedia of Type Strains, Phase IV (KMG-IV): sequencing the most valuable type-strain genomes for metagenomic binning, comparative biology and taxonomic classification.</title>
        <authorList>
            <person name="Goeker M."/>
        </authorList>
    </citation>
    <scope>NUCLEOTIDE SEQUENCE [LARGE SCALE GENOMIC DNA]</scope>
    <source>
        <strain evidence="6 7">DSM 1709</strain>
    </source>
</reference>
<dbReference type="InterPro" id="IPR016461">
    <property type="entry name" value="COMT-like"/>
</dbReference>
<keyword evidence="1 6" id="KW-0489">Methyltransferase</keyword>